<evidence type="ECO:0000256" key="3">
    <source>
        <dbReference type="PROSITE-ProRule" id="PRU00169"/>
    </source>
</evidence>
<dbReference type="PROSITE" id="PS50110">
    <property type="entry name" value="RESPONSE_REGULATORY"/>
    <property type="match status" value="1"/>
</dbReference>
<dbReference type="Gene3D" id="3.40.50.2300">
    <property type="match status" value="1"/>
</dbReference>
<gene>
    <name evidence="5" type="ORF">A10D4_02900</name>
</gene>
<evidence type="ECO:0000256" key="2">
    <source>
        <dbReference type="ARBA" id="ARBA00022553"/>
    </source>
</evidence>
<dbReference type="eggNOG" id="COG0784">
    <property type="taxonomic scope" value="Bacteria"/>
</dbReference>
<organism evidence="5 6">
    <name type="scientific">Idiomarina xiamenensis 10-D-4</name>
    <dbReference type="NCBI Taxonomy" id="740709"/>
    <lineage>
        <taxon>Bacteria</taxon>
        <taxon>Pseudomonadati</taxon>
        <taxon>Pseudomonadota</taxon>
        <taxon>Gammaproteobacteria</taxon>
        <taxon>Alteromonadales</taxon>
        <taxon>Idiomarinaceae</taxon>
        <taxon>Idiomarina</taxon>
    </lineage>
</organism>
<dbReference type="InterPro" id="IPR028976">
    <property type="entry name" value="CheC-like_sf"/>
</dbReference>
<dbReference type="PANTHER" id="PTHR44591:SF24">
    <property type="entry name" value="PROTEIN-GLUTAMATE METHYLESTERASE_PROTEIN-GLUTAMINE GLUTAMINASE 1"/>
    <property type="match status" value="1"/>
</dbReference>
<dbReference type="Gene3D" id="3.40.1550.10">
    <property type="entry name" value="CheC-like"/>
    <property type="match status" value="1"/>
</dbReference>
<name>K2KBS6_9GAMM</name>
<dbReference type="PANTHER" id="PTHR44591">
    <property type="entry name" value="STRESS RESPONSE REGULATOR PROTEIN 1"/>
    <property type="match status" value="1"/>
</dbReference>
<dbReference type="AlphaFoldDB" id="K2KBS6"/>
<proteinExistence type="predicted"/>
<dbReference type="OrthoDB" id="281471at2"/>
<dbReference type="eggNOG" id="COG1776">
    <property type="taxonomic scope" value="Bacteria"/>
</dbReference>
<evidence type="ECO:0000256" key="1">
    <source>
        <dbReference type="ARBA" id="ARBA00022500"/>
    </source>
</evidence>
<dbReference type="GO" id="GO:0006935">
    <property type="term" value="P:chemotaxis"/>
    <property type="evidence" value="ECO:0007669"/>
    <property type="project" value="UniProtKB-KW"/>
</dbReference>
<dbReference type="InterPro" id="IPR001789">
    <property type="entry name" value="Sig_transdc_resp-reg_receiver"/>
</dbReference>
<dbReference type="EMBL" id="AMRG01000003">
    <property type="protein sequence ID" value="EKE85258.1"/>
    <property type="molecule type" value="Genomic_DNA"/>
</dbReference>
<feature type="domain" description="Response regulatory" evidence="4">
    <location>
        <begin position="3"/>
        <end position="118"/>
    </location>
</feature>
<keyword evidence="6" id="KW-1185">Reference proteome</keyword>
<dbReference type="RefSeq" id="WP_008487615.1">
    <property type="nucleotide sequence ID" value="NZ_AMRG01000003.1"/>
</dbReference>
<dbReference type="SMART" id="SM00448">
    <property type="entry name" value="REC"/>
    <property type="match status" value="1"/>
</dbReference>
<dbReference type="SUPFAM" id="SSF52172">
    <property type="entry name" value="CheY-like"/>
    <property type="match status" value="1"/>
</dbReference>
<dbReference type="CDD" id="cd17910">
    <property type="entry name" value="CheC_ClassII"/>
    <property type="match status" value="1"/>
</dbReference>
<evidence type="ECO:0000313" key="6">
    <source>
        <dbReference type="Proteomes" id="UP000014115"/>
    </source>
</evidence>
<dbReference type="CDD" id="cd17593">
    <property type="entry name" value="REC_CheC-like"/>
    <property type="match status" value="1"/>
</dbReference>
<dbReference type="InterPro" id="IPR050595">
    <property type="entry name" value="Bact_response_regulator"/>
</dbReference>
<feature type="modified residue" description="4-aspartylphosphate" evidence="3">
    <location>
        <position position="53"/>
    </location>
</feature>
<evidence type="ECO:0000313" key="5">
    <source>
        <dbReference type="EMBL" id="EKE85258.1"/>
    </source>
</evidence>
<dbReference type="InterPro" id="IPR011006">
    <property type="entry name" value="CheY-like_superfamily"/>
</dbReference>
<dbReference type="Pfam" id="PF00072">
    <property type="entry name" value="Response_reg"/>
    <property type="match status" value="1"/>
</dbReference>
<dbReference type="Proteomes" id="UP000014115">
    <property type="component" value="Unassembled WGS sequence"/>
</dbReference>
<comment type="caution">
    <text evidence="5">The sequence shown here is derived from an EMBL/GenBank/DDBJ whole genome shotgun (WGS) entry which is preliminary data.</text>
</comment>
<keyword evidence="1" id="KW-0145">Chemotaxis</keyword>
<dbReference type="GO" id="GO:0000160">
    <property type="term" value="P:phosphorelay signal transduction system"/>
    <property type="evidence" value="ECO:0007669"/>
    <property type="project" value="InterPro"/>
</dbReference>
<sequence>MLTITICDDSTMARKQLQRSLPADWDAIIHYAEDGEQGLKRVRAGQAEVLFLDLNMPVMDGYQTLAAIQQEQLDCFVIVVSGDIQPQAQQRVQQLGAMAFIKKPMAAAELRQLLRRFGLYQAAAGQLQSATEDTALSARDTYQEVANVAMGRAGDLLARVFKRFINLPVPTVNIIAPSELHMALTAIDTRATVSAVSQGFAGSGVNGEALVIFNDTAIADLTELLGYQSTLSPAQTQLEAVMDTASIISSACLQGLSEQLHVQFSPSQPVLLARDSHISDLLSRHQERWQRVLAIEIGYSMADSQVSFDLLLLFPQVALPALDRLLTHLLESSS</sequence>
<keyword evidence="2 3" id="KW-0597">Phosphoprotein</keyword>
<dbReference type="STRING" id="740709.A10D4_02900"/>
<dbReference type="PATRIC" id="fig|740709.3.peg.582"/>
<evidence type="ECO:0000259" key="4">
    <source>
        <dbReference type="PROSITE" id="PS50110"/>
    </source>
</evidence>
<protein>
    <submittedName>
        <fullName evidence="5">Chemotaxis response regulator</fullName>
    </submittedName>
</protein>
<accession>K2KBS6</accession>
<reference evidence="5 6" key="1">
    <citation type="journal article" date="2012" name="J. Bacteriol.">
        <title>Genome Sequence of Idiomarina xiamenensis Type Strain 10-D-4.</title>
        <authorList>
            <person name="Lai Q."/>
            <person name="Wang L."/>
            <person name="Wang W."/>
            <person name="Shao Z."/>
        </authorList>
    </citation>
    <scope>NUCLEOTIDE SEQUENCE [LARGE SCALE GENOMIC DNA]</scope>
    <source>
        <strain evidence="5 6">10-D-4</strain>
    </source>
</reference>
<dbReference type="SUPFAM" id="SSF103039">
    <property type="entry name" value="CheC-like"/>
    <property type="match status" value="1"/>
</dbReference>